<protein>
    <submittedName>
        <fullName evidence="1">Uncharacterized protein</fullName>
    </submittedName>
</protein>
<proteinExistence type="predicted"/>
<gene>
    <name evidence="1" type="ORF">Vqi01_47270</name>
</gene>
<keyword evidence="2" id="KW-1185">Reference proteome</keyword>
<organism evidence="1 2">
    <name type="scientific">Micromonospora qiuiae</name>
    <dbReference type="NCBI Taxonomy" id="502268"/>
    <lineage>
        <taxon>Bacteria</taxon>
        <taxon>Bacillati</taxon>
        <taxon>Actinomycetota</taxon>
        <taxon>Actinomycetes</taxon>
        <taxon>Micromonosporales</taxon>
        <taxon>Micromonosporaceae</taxon>
        <taxon>Micromonospora</taxon>
    </lineage>
</organism>
<dbReference type="EMBL" id="BOPC01000075">
    <property type="protein sequence ID" value="GIJ29565.1"/>
    <property type="molecule type" value="Genomic_DNA"/>
</dbReference>
<comment type="caution">
    <text evidence="1">The sequence shown here is derived from an EMBL/GenBank/DDBJ whole genome shotgun (WGS) entry which is preliminary data.</text>
</comment>
<evidence type="ECO:0000313" key="2">
    <source>
        <dbReference type="Proteomes" id="UP000653076"/>
    </source>
</evidence>
<name>A0ABQ4JJD3_9ACTN</name>
<sequence length="83" mass="8507">MPTSFQESSEFFRAVGDGVATIGDAVADGGAGACWELADPSRQKSINSGTAAAITVPTQVTRPVTRVTTTPQFRQLAGSPPVA</sequence>
<dbReference type="Proteomes" id="UP000653076">
    <property type="component" value="Unassembled WGS sequence"/>
</dbReference>
<reference evidence="1 2" key="1">
    <citation type="submission" date="2021-01" db="EMBL/GenBank/DDBJ databases">
        <title>Whole genome shotgun sequence of Verrucosispora qiuiae NBRC 106684.</title>
        <authorList>
            <person name="Komaki H."/>
            <person name="Tamura T."/>
        </authorList>
    </citation>
    <scope>NUCLEOTIDE SEQUENCE [LARGE SCALE GENOMIC DNA]</scope>
    <source>
        <strain evidence="1 2">NBRC 106684</strain>
    </source>
</reference>
<accession>A0ABQ4JJD3</accession>
<evidence type="ECO:0000313" key="1">
    <source>
        <dbReference type="EMBL" id="GIJ29565.1"/>
    </source>
</evidence>